<feature type="compositionally biased region" description="Low complexity" evidence="4">
    <location>
        <begin position="153"/>
        <end position="170"/>
    </location>
</feature>
<gene>
    <name evidence="6" type="ORF">NLJ89_g3639</name>
</gene>
<organism evidence="6 7">
    <name type="scientific">Agrocybe chaxingu</name>
    <dbReference type="NCBI Taxonomy" id="84603"/>
    <lineage>
        <taxon>Eukaryota</taxon>
        <taxon>Fungi</taxon>
        <taxon>Dikarya</taxon>
        <taxon>Basidiomycota</taxon>
        <taxon>Agaricomycotina</taxon>
        <taxon>Agaricomycetes</taxon>
        <taxon>Agaricomycetidae</taxon>
        <taxon>Agaricales</taxon>
        <taxon>Agaricineae</taxon>
        <taxon>Strophariaceae</taxon>
        <taxon>Agrocybe</taxon>
    </lineage>
</organism>
<proteinExistence type="inferred from homology"/>
<feature type="domain" description="NOT2/NOT3/NOT5 C-terminal" evidence="5">
    <location>
        <begin position="414"/>
        <end position="540"/>
    </location>
</feature>
<keyword evidence="7" id="KW-1185">Reference proteome</keyword>
<feature type="compositionally biased region" description="Low complexity" evidence="4">
    <location>
        <begin position="559"/>
        <end position="579"/>
    </location>
</feature>
<dbReference type="GO" id="GO:0000289">
    <property type="term" value="P:nuclear-transcribed mRNA poly(A) tail shortening"/>
    <property type="evidence" value="ECO:0007669"/>
    <property type="project" value="UniProtKB-ARBA"/>
</dbReference>
<feature type="compositionally biased region" description="Low complexity" evidence="4">
    <location>
        <begin position="93"/>
        <end position="113"/>
    </location>
</feature>
<evidence type="ECO:0000256" key="3">
    <source>
        <dbReference type="ARBA" id="ARBA00023163"/>
    </source>
</evidence>
<dbReference type="PANTHER" id="PTHR23326">
    <property type="entry name" value="CCR4 NOT-RELATED"/>
    <property type="match status" value="1"/>
</dbReference>
<evidence type="ECO:0000259" key="5">
    <source>
        <dbReference type="Pfam" id="PF04153"/>
    </source>
</evidence>
<dbReference type="InterPro" id="IPR038635">
    <property type="entry name" value="CCR4-NOT_su2/3/5_C_sf"/>
</dbReference>
<feature type="compositionally biased region" description="Low complexity" evidence="4">
    <location>
        <begin position="1"/>
        <end position="12"/>
    </location>
</feature>
<dbReference type="AlphaFoldDB" id="A0A9W8K3L2"/>
<feature type="region of interest" description="Disordered" evidence="4">
    <location>
        <begin position="187"/>
        <end position="230"/>
    </location>
</feature>
<dbReference type="InterPro" id="IPR007282">
    <property type="entry name" value="NOT2/3/5_C"/>
</dbReference>
<sequence>MNRPGQPQQRPPNLTANPTLASQFRPSYPTYGMPQRSVLPGTGGFLPNLQPNNHRTAAQQPQVQSLTPQPTAGFNQPRGQSSYAFGGTLGQHPPSSLLQQQPLPSQQQQQSQQNGAQNTISSLLAQSSTLGGTPSVSTTSEVGLDPNDFPALGSAPTNTNSTSNSNGAATGAATSYASQAGTGVMLGGTDDFPALGGQTQSTQQSREALQNQSSTQDSLSHPPGLNGFQPSEQQQIRQNMLGSHTAGLSQGGSTLLGLGSNQSRNIHPGFQGQAETEKQQQQRNHYSLKLNQASLAVWNSSGANTNTQSQLPGNVAGPNGKFVLRYVPLSSSKRFNARHIFTRPTDARTTSTSHLQHPQTPAQQVLISAADRWGLLSLIAMMRNADTDPDHGLSSIGTDLGTMGLDMSYPGNLYSTFITPWADQSAARTVEPDFHLPACYLSVQAPPPGPQKAAMFSDETLFFMFYSSPRDALQEVAAQELWNRNWRYHKELRLWITKESGTSPSQKVPGGGGEQGQYTFWDPENWVKERKEMTVLYADLEEKSVPAFMNGPNLVLQPVSQSQTSSQQGPMGGQPQLPSRASFQMGMAGL</sequence>
<evidence type="ECO:0000256" key="1">
    <source>
        <dbReference type="ARBA" id="ARBA00007682"/>
    </source>
</evidence>
<dbReference type="OrthoDB" id="25391at2759"/>
<keyword evidence="2" id="KW-0805">Transcription regulation</keyword>
<comment type="similarity">
    <text evidence="1">Belongs to the CNOT2/3/5 family.</text>
</comment>
<feature type="compositionally biased region" description="Polar residues" evidence="4">
    <location>
        <begin position="49"/>
        <end position="83"/>
    </location>
</feature>
<name>A0A9W8K3L2_9AGAR</name>
<feature type="compositionally biased region" description="Low complexity" evidence="4">
    <location>
        <begin position="247"/>
        <end position="263"/>
    </location>
</feature>
<feature type="compositionally biased region" description="Polar residues" evidence="4">
    <location>
        <begin position="197"/>
        <end position="219"/>
    </location>
</feature>
<feature type="compositionally biased region" description="Polar residues" evidence="4">
    <location>
        <begin position="14"/>
        <end position="25"/>
    </location>
</feature>
<feature type="region of interest" description="Disordered" evidence="4">
    <location>
        <begin position="244"/>
        <end position="281"/>
    </location>
</feature>
<feature type="region of interest" description="Disordered" evidence="4">
    <location>
        <begin position="1"/>
        <end position="170"/>
    </location>
</feature>
<dbReference type="Pfam" id="PF04153">
    <property type="entry name" value="NOT2_3_5_C"/>
    <property type="match status" value="1"/>
</dbReference>
<evidence type="ECO:0000313" key="7">
    <source>
        <dbReference type="Proteomes" id="UP001148786"/>
    </source>
</evidence>
<accession>A0A9W8K3L2</accession>
<comment type="caution">
    <text evidence="6">The sequence shown here is derived from an EMBL/GenBank/DDBJ whole genome shotgun (WGS) entry which is preliminary data.</text>
</comment>
<dbReference type="GO" id="GO:0030015">
    <property type="term" value="C:CCR4-NOT core complex"/>
    <property type="evidence" value="ECO:0007669"/>
    <property type="project" value="InterPro"/>
</dbReference>
<keyword evidence="3" id="KW-0804">Transcription</keyword>
<reference evidence="6" key="1">
    <citation type="submission" date="2022-07" db="EMBL/GenBank/DDBJ databases">
        <title>Genome Sequence of Agrocybe chaxingu.</title>
        <authorList>
            <person name="Buettner E."/>
        </authorList>
    </citation>
    <scope>NUCLEOTIDE SEQUENCE</scope>
    <source>
        <strain evidence="6">MP-N11</strain>
    </source>
</reference>
<evidence type="ECO:0000313" key="6">
    <source>
        <dbReference type="EMBL" id="KAJ3512223.1"/>
    </source>
</evidence>
<feature type="region of interest" description="Disordered" evidence="4">
    <location>
        <begin position="559"/>
        <end position="590"/>
    </location>
</feature>
<evidence type="ECO:0000256" key="4">
    <source>
        <dbReference type="SAM" id="MobiDB-lite"/>
    </source>
</evidence>
<protein>
    <recommendedName>
        <fullName evidence="5">NOT2/NOT3/NOT5 C-terminal domain-containing protein</fullName>
    </recommendedName>
</protein>
<evidence type="ECO:0000256" key="2">
    <source>
        <dbReference type="ARBA" id="ARBA00023015"/>
    </source>
</evidence>
<dbReference type="EMBL" id="JANKHO010000272">
    <property type="protein sequence ID" value="KAJ3512223.1"/>
    <property type="molecule type" value="Genomic_DNA"/>
</dbReference>
<dbReference type="GO" id="GO:0006355">
    <property type="term" value="P:regulation of DNA-templated transcription"/>
    <property type="evidence" value="ECO:0007669"/>
    <property type="project" value="InterPro"/>
</dbReference>
<dbReference type="Gene3D" id="2.30.30.1020">
    <property type="entry name" value="CCR4-NOT complex subunit 2/3/5, C-terminal domain"/>
    <property type="match status" value="1"/>
</dbReference>
<feature type="compositionally biased region" description="Polar residues" evidence="4">
    <location>
        <begin position="114"/>
        <end position="141"/>
    </location>
</feature>
<dbReference type="InterPro" id="IPR040168">
    <property type="entry name" value="Not2/3/5"/>
</dbReference>
<dbReference type="Proteomes" id="UP001148786">
    <property type="component" value="Unassembled WGS sequence"/>
</dbReference>